<gene>
    <name evidence="3" type="ORF">HTSR_0626</name>
</gene>
<evidence type="ECO:0000313" key="3">
    <source>
        <dbReference type="EMBL" id="AOW79819.1"/>
    </source>
</evidence>
<dbReference type="Proteomes" id="UP000185608">
    <property type="component" value="Chromosome"/>
</dbReference>
<evidence type="ECO:0000313" key="4">
    <source>
        <dbReference type="Proteomes" id="UP000185608"/>
    </source>
</evidence>
<protein>
    <recommendedName>
        <fullName evidence="2">4Fe-4S ferredoxin iron-sulfur binding domain-containing protein</fullName>
    </recommendedName>
</protein>
<dbReference type="EMBL" id="CP016070">
    <property type="protein sequence ID" value="AOW79819.1"/>
    <property type="molecule type" value="Genomic_DNA"/>
</dbReference>
<organism evidence="3 4">
    <name type="scientific">Halodesulfurarchaeum formicicum</name>
    <dbReference type="NCBI Taxonomy" id="1873524"/>
    <lineage>
        <taxon>Archaea</taxon>
        <taxon>Methanobacteriati</taxon>
        <taxon>Methanobacteriota</taxon>
        <taxon>Stenosarchaea group</taxon>
        <taxon>Halobacteria</taxon>
        <taxon>Halobacteriales</taxon>
        <taxon>Halobacteriaceae</taxon>
        <taxon>Halodesulfurarchaeum</taxon>
    </lineage>
</organism>
<accession>A0A1D8S394</accession>
<dbReference type="InterPro" id="IPR031604">
    <property type="entry name" value="Ferredoxin_N"/>
</dbReference>
<evidence type="ECO:0000256" key="1">
    <source>
        <dbReference type="SAM" id="MobiDB-lite"/>
    </source>
</evidence>
<dbReference type="Pfam" id="PF16947">
    <property type="entry name" value="Ferredoxin_N"/>
    <property type="match status" value="1"/>
</dbReference>
<feature type="region of interest" description="Disordered" evidence="1">
    <location>
        <begin position="40"/>
        <end position="80"/>
    </location>
</feature>
<dbReference type="RefSeq" id="WP_070364562.1">
    <property type="nucleotide sequence ID" value="NZ_CP016070.1"/>
</dbReference>
<sequence>MHNKGEAHDIYEGDIDERAESILGDVPFDTELGKRLAKDAAKVRNGDLSREKFHEKHHEAVMKEFGRDERHSKPEGFDDE</sequence>
<feature type="domain" description="4Fe-4S ferredoxin iron-sulfur binding" evidence="2">
    <location>
        <begin position="13"/>
        <end position="70"/>
    </location>
</feature>
<reference evidence="3 4" key="1">
    <citation type="submission" date="2016-06" db="EMBL/GenBank/DDBJ databases">
        <title>Discovery of anaerobic lithoheterotrophic haloarchaeon capable of sulfur respiration by hydrogen and formate.</title>
        <authorList>
            <person name="Sorokin D.Y."/>
            <person name="Kublanov I.V."/>
            <person name="Roman P."/>
            <person name="Sinninghe Damste J.S."/>
            <person name="Golyshin P.N."/>
            <person name="Rojo D."/>
            <person name="Ciordia S."/>
            <person name="Mena Md.C."/>
            <person name="Ferrer M."/>
            <person name="Smedile F."/>
            <person name="Messina E."/>
            <person name="La Cono V."/>
            <person name="Yakimov M.M."/>
        </authorList>
    </citation>
    <scope>NUCLEOTIDE SEQUENCE [LARGE SCALE GENOMIC DNA]</scope>
    <source>
        <strain evidence="3 4">HTSR1</strain>
    </source>
</reference>
<dbReference type="KEGG" id="halh:HTSR_0626"/>
<name>A0A1D8S394_9EURY</name>
<proteinExistence type="predicted"/>
<dbReference type="AlphaFoldDB" id="A0A1D8S394"/>
<dbReference type="GeneID" id="29828638"/>
<evidence type="ECO:0000259" key="2">
    <source>
        <dbReference type="Pfam" id="PF16947"/>
    </source>
</evidence>